<evidence type="ECO:0000256" key="6">
    <source>
        <dbReference type="ARBA" id="ARBA00023136"/>
    </source>
</evidence>
<dbReference type="InterPro" id="IPR000620">
    <property type="entry name" value="EamA_dom"/>
</dbReference>
<name>A0ABU8DG18_ERWAP</name>
<evidence type="ECO:0000256" key="1">
    <source>
        <dbReference type="ARBA" id="ARBA00004651"/>
    </source>
</evidence>
<feature type="transmembrane region" description="Helical" evidence="8">
    <location>
        <begin position="160"/>
        <end position="180"/>
    </location>
</feature>
<dbReference type="EMBL" id="JBANEI010000007">
    <property type="protein sequence ID" value="MEI2682438.1"/>
    <property type="molecule type" value="Genomic_DNA"/>
</dbReference>
<dbReference type="SUPFAM" id="SSF103481">
    <property type="entry name" value="Multidrug resistance efflux transporter EmrE"/>
    <property type="match status" value="1"/>
</dbReference>
<reference evidence="10 11" key="1">
    <citation type="submission" date="2024-02" db="EMBL/GenBank/DDBJ databases">
        <title>First report Erwinia aphidicola in onion in Chile.</title>
        <authorList>
            <person name="Valenzuela M."/>
            <person name="Pena M."/>
            <person name="Dutta B."/>
        </authorList>
    </citation>
    <scope>NUCLEOTIDE SEQUENCE [LARGE SCALE GENOMIC DNA]</scope>
    <source>
        <strain evidence="10 11">QCJ3A</strain>
    </source>
</reference>
<keyword evidence="4 8" id="KW-0812">Transmembrane</keyword>
<sequence>MSVSKQQAGIGTALALVTAMSWGSLPIAMKQVLVVMDPATVVFYRFLLAAAGLGAILALKRQLPPRDFFRHPRWLVWVLIATAGLVGNFVLFGSSLQYLSPTASQVIAQLAPPGMMLASVFILKERMRGSQIVGGVMLLCGLVMFFNTSLIEIFTRLTDYTWGVILGVSAAMVWVVYGVTQKILLRRLGSQQILFLLYTLCAVALLPMARLELLWQLDGWQLGCLLFCALNTLVGYGALAEAYARWQAAQVSAIVTLTPLFTLLFSEFLSLGWPDFFAIPQLNTLGFVGAIVVVSGAMFSAIGHRLWPRRSNPDPLPAGSEPGRMSDGEVK</sequence>
<feature type="domain" description="EamA" evidence="9">
    <location>
        <begin position="10"/>
        <end position="145"/>
    </location>
</feature>
<evidence type="ECO:0000256" key="4">
    <source>
        <dbReference type="ARBA" id="ARBA00022692"/>
    </source>
</evidence>
<feature type="transmembrane region" description="Helical" evidence="8">
    <location>
        <begin position="192"/>
        <end position="208"/>
    </location>
</feature>
<keyword evidence="5 8" id="KW-1133">Transmembrane helix</keyword>
<feature type="transmembrane region" description="Helical" evidence="8">
    <location>
        <begin position="220"/>
        <end position="239"/>
    </location>
</feature>
<dbReference type="PANTHER" id="PTHR22911">
    <property type="entry name" value="ACYL-MALONYL CONDENSING ENZYME-RELATED"/>
    <property type="match status" value="1"/>
</dbReference>
<dbReference type="GeneID" id="89474619"/>
<feature type="transmembrane region" description="Helical" evidence="8">
    <location>
        <begin position="42"/>
        <end position="59"/>
    </location>
</feature>
<evidence type="ECO:0000256" key="2">
    <source>
        <dbReference type="ARBA" id="ARBA00007362"/>
    </source>
</evidence>
<keyword evidence="6 8" id="KW-0472">Membrane</keyword>
<accession>A0ABU8DG18</accession>
<evidence type="ECO:0000313" key="11">
    <source>
        <dbReference type="Proteomes" id="UP001306592"/>
    </source>
</evidence>
<dbReference type="Proteomes" id="UP001306592">
    <property type="component" value="Unassembled WGS sequence"/>
</dbReference>
<comment type="caution">
    <text evidence="10">The sequence shown here is derived from an EMBL/GenBank/DDBJ whole genome shotgun (WGS) entry which is preliminary data.</text>
</comment>
<feature type="transmembrane region" description="Helical" evidence="8">
    <location>
        <begin position="74"/>
        <end position="94"/>
    </location>
</feature>
<dbReference type="Pfam" id="PF00892">
    <property type="entry name" value="EamA"/>
    <property type="match status" value="2"/>
</dbReference>
<evidence type="ECO:0000256" key="5">
    <source>
        <dbReference type="ARBA" id="ARBA00022989"/>
    </source>
</evidence>
<feature type="transmembrane region" description="Helical" evidence="8">
    <location>
        <begin position="251"/>
        <end position="273"/>
    </location>
</feature>
<comment type="subcellular location">
    <subcellularLocation>
        <location evidence="1">Cell membrane</location>
        <topology evidence="1">Multi-pass membrane protein</topology>
    </subcellularLocation>
</comment>
<dbReference type="InterPro" id="IPR037185">
    <property type="entry name" value="EmrE-like"/>
</dbReference>
<evidence type="ECO:0000256" key="7">
    <source>
        <dbReference type="SAM" id="MobiDB-lite"/>
    </source>
</evidence>
<feature type="domain" description="EamA" evidence="9">
    <location>
        <begin position="162"/>
        <end position="294"/>
    </location>
</feature>
<evidence type="ECO:0000313" key="10">
    <source>
        <dbReference type="EMBL" id="MEI2682438.1"/>
    </source>
</evidence>
<evidence type="ECO:0000259" key="9">
    <source>
        <dbReference type="Pfam" id="PF00892"/>
    </source>
</evidence>
<keyword evidence="11" id="KW-1185">Reference proteome</keyword>
<dbReference type="RefSeq" id="WP_048914472.1">
    <property type="nucleotide sequence ID" value="NZ_CAKKMT010000005.1"/>
</dbReference>
<organism evidence="10 11">
    <name type="scientific">Erwinia aphidicola</name>
    <dbReference type="NCBI Taxonomy" id="68334"/>
    <lineage>
        <taxon>Bacteria</taxon>
        <taxon>Pseudomonadati</taxon>
        <taxon>Pseudomonadota</taxon>
        <taxon>Gammaproteobacteria</taxon>
        <taxon>Enterobacterales</taxon>
        <taxon>Erwiniaceae</taxon>
        <taxon>Erwinia</taxon>
    </lineage>
</organism>
<proteinExistence type="inferred from homology"/>
<protein>
    <submittedName>
        <fullName evidence="10">DMT family transporter</fullName>
    </submittedName>
</protein>
<feature type="region of interest" description="Disordered" evidence="7">
    <location>
        <begin position="312"/>
        <end position="331"/>
    </location>
</feature>
<feature type="transmembrane region" description="Helical" evidence="8">
    <location>
        <begin position="285"/>
        <end position="303"/>
    </location>
</feature>
<gene>
    <name evidence="10" type="ORF">V8N49_12315</name>
</gene>
<feature type="transmembrane region" description="Helical" evidence="8">
    <location>
        <begin position="106"/>
        <end position="123"/>
    </location>
</feature>
<evidence type="ECO:0000256" key="3">
    <source>
        <dbReference type="ARBA" id="ARBA00022475"/>
    </source>
</evidence>
<dbReference type="PANTHER" id="PTHR22911:SF134">
    <property type="entry name" value="DMT FAMILY TRANSPORTER"/>
    <property type="match status" value="1"/>
</dbReference>
<feature type="transmembrane region" description="Helical" evidence="8">
    <location>
        <begin position="135"/>
        <end position="154"/>
    </location>
</feature>
<evidence type="ECO:0000256" key="8">
    <source>
        <dbReference type="SAM" id="Phobius"/>
    </source>
</evidence>
<keyword evidence="3" id="KW-1003">Cell membrane</keyword>
<dbReference type="Gene3D" id="1.10.3730.20">
    <property type="match status" value="1"/>
</dbReference>
<comment type="similarity">
    <text evidence="2">Belongs to the EamA transporter family.</text>
</comment>